<feature type="transmembrane region" description="Helical" evidence="1">
    <location>
        <begin position="18"/>
        <end position="38"/>
    </location>
</feature>
<gene>
    <name evidence="3" type="ORF">HHL11_16175</name>
</gene>
<feature type="domain" description="DUF1468" evidence="2">
    <location>
        <begin position="23"/>
        <end position="160"/>
    </location>
</feature>
<reference evidence="3 4" key="1">
    <citation type="submission" date="2020-04" db="EMBL/GenBank/DDBJ databases">
        <title>Ramlibacter sp. G-1-2-2 isolated from soil.</title>
        <authorList>
            <person name="Dahal R.H."/>
        </authorList>
    </citation>
    <scope>NUCLEOTIDE SEQUENCE [LARGE SCALE GENOMIC DNA]</scope>
    <source>
        <strain evidence="3 4">G-1-2-2</strain>
    </source>
</reference>
<feature type="transmembrane region" description="Helical" evidence="1">
    <location>
        <begin position="58"/>
        <end position="76"/>
    </location>
</feature>
<proteinExistence type="predicted"/>
<feature type="transmembrane region" description="Helical" evidence="1">
    <location>
        <begin position="96"/>
        <end position="126"/>
    </location>
</feature>
<keyword evidence="4" id="KW-1185">Reference proteome</keyword>
<accession>A0A848H710</accession>
<comment type="caution">
    <text evidence="3">The sequence shown here is derived from an EMBL/GenBank/DDBJ whole genome shotgun (WGS) entry which is preliminary data.</text>
</comment>
<organism evidence="3 4">
    <name type="scientific">Ramlibacter agri</name>
    <dbReference type="NCBI Taxonomy" id="2728837"/>
    <lineage>
        <taxon>Bacteria</taxon>
        <taxon>Pseudomonadati</taxon>
        <taxon>Pseudomonadota</taxon>
        <taxon>Betaproteobacteria</taxon>
        <taxon>Burkholderiales</taxon>
        <taxon>Comamonadaceae</taxon>
        <taxon>Ramlibacter</taxon>
    </lineage>
</organism>
<feature type="transmembrane region" description="Helical" evidence="1">
    <location>
        <begin position="138"/>
        <end position="156"/>
    </location>
</feature>
<dbReference type="Proteomes" id="UP000541185">
    <property type="component" value="Unassembled WGS sequence"/>
</dbReference>
<dbReference type="RefSeq" id="WP_169419372.1">
    <property type="nucleotide sequence ID" value="NZ_JABBFX010000001.1"/>
</dbReference>
<evidence type="ECO:0000313" key="4">
    <source>
        <dbReference type="Proteomes" id="UP000541185"/>
    </source>
</evidence>
<evidence type="ECO:0000256" key="1">
    <source>
        <dbReference type="SAM" id="Phobius"/>
    </source>
</evidence>
<protein>
    <submittedName>
        <fullName evidence="3">Tripartite tricarboxylate transporter TctB family protein</fullName>
    </submittedName>
</protein>
<keyword evidence="1" id="KW-0472">Membrane</keyword>
<dbReference type="InterPro" id="IPR009936">
    <property type="entry name" value="DUF1468"/>
</dbReference>
<evidence type="ECO:0000313" key="3">
    <source>
        <dbReference type="EMBL" id="NML45291.1"/>
    </source>
</evidence>
<keyword evidence="1" id="KW-1133">Transmembrane helix</keyword>
<keyword evidence="1" id="KW-0812">Transmembrane</keyword>
<dbReference type="Pfam" id="PF07331">
    <property type="entry name" value="TctB"/>
    <property type="match status" value="1"/>
</dbReference>
<sequence length="173" mass="18528">MDSQDQASEAEGHGVPTFAIEAVMALLVLALGLVIVVASHKLGAGWTSDGPGAGYFPFYVGLILCISALGVLYQSLLGKNRSHGIFVTGEQLRRVLVVFVPAVIYVLAVQFVGIYIASAVYIALFMVRLGKISVIKSVVTAVLINAAFFLMFEVWFKVPLAKGTLDLLSFLGY</sequence>
<name>A0A848H710_9BURK</name>
<dbReference type="EMBL" id="JABBFX010000001">
    <property type="protein sequence ID" value="NML45291.1"/>
    <property type="molecule type" value="Genomic_DNA"/>
</dbReference>
<dbReference type="AlphaFoldDB" id="A0A848H710"/>
<evidence type="ECO:0000259" key="2">
    <source>
        <dbReference type="Pfam" id="PF07331"/>
    </source>
</evidence>